<name>D7E198_NOSA0</name>
<gene>
    <name evidence="3" type="ordered locus">Aazo_2972</name>
</gene>
<evidence type="ECO:0000313" key="4">
    <source>
        <dbReference type="Proteomes" id="UP000001511"/>
    </source>
</evidence>
<feature type="signal peptide" evidence="1">
    <location>
        <begin position="1"/>
        <end position="26"/>
    </location>
</feature>
<dbReference type="SUPFAM" id="SSF51126">
    <property type="entry name" value="Pectin lyase-like"/>
    <property type="match status" value="3"/>
</dbReference>
<keyword evidence="1" id="KW-0732">Signal</keyword>
<evidence type="ECO:0000259" key="2">
    <source>
        <dbReference type="SMART" id="SM00912"/>
    </source>
</evidence>
<dbReference type="OrthoDB" id="524079at2"/>
<dbReference type="HOGENOM" id="CLU_001325_0_0_3"/>
<dbReference type="Proteomes" id="UP000001511">
    <property type="component" value="Chromosome"/>
</dbReference>
<keyword evidence="4" id="KW-1185">Reference proteome</keyword>
<dbReference type="InterPro" id="IPR011050">
    <property type="entry name" value="Pectin_lyase_fold/virulence"/>
</dbReference>
<feature type="chain" id="PRO_5003094908" evidence="1">
    <location>
        <begin position="27"/>
        <end position="823"/>
    </location>
</feature>
<dbReference type="AlphaFoldDB" id="D7E198"/>
<sequence length="823" mass="85267">MKVTFSIFALISVVLTSVTYNSRVQAKVTPDSKLKTTVTGSNNYTITNGNRVGNNLFHSFSEFSIPTNGSAFFDNANDIQNIFSRVTGGNLSNIDGLIQANGSANLFLLNPSGIIFGANARLDIGGSFVGTTGNSIKFADGTEFSAVNASSSPLLTMSVPIGLQMGQDSGAITVQGLGHRIIPPFSVAQELDLSNNPTGLQVKAGNTLALIGSGLNFAGGIVAADGGGHIEIGSINHGLVRLNSTVTGWKGDYSQVEQFNDIHLAQQSLLDASGSNGSIQLQGQNINLTEGSTVVIQNLGTQSQGITVHATGSLNLTGYTPDQKQGSIIAIENLGTSSSGDIVVSANQLFVQDGGQIQTFTPTAAASGNISIDVEDLIYLNGFIPTNPTVNTKIITITDGSGKAGDITISSGSLKVFNGASLISVTMGYGEGGAMQINAKDLIEIVGNNPIILVPSAISSATIGTGNANSILVNTSRLILRDGGVLGSNTLSQGRAGNVTVNASDFLEVSGKAPGSIRSSNIMSSSEILDQVVQETYGLPSIPTGDAGFLTINTPSLRISDSAFVSVKNDGPGRAGDLQINANLLFLYKEGSISASTASGNGGDIQLNLQDYLLMYQDSVISATAQGNGNGGNLSINSPVIVGLENSDIIANAVQGRGGNINISTQNIIGLEFRDILTPRTVPTNDITASSQFNVNGTVQINNISIVPSSGLVELPANITDPSQQIAIGCADTSGSSFVATGRGGIPQNPTQEVRSDKPWSDVRDLSSYRTTAQVQAQVLQSRANFIQATSWHRNSQGKIELVVDKSSMSMQPSLTCVAVPKS</sequence>
<dbReference type="STRING" id="551115.Aazo_2972"/>
<dbReference type="Pfam" id="PF05860">
    <property type="entry name" value="TPS"/>
    <property type="match status" value="1"/>
</dbReference>
<dbReference type="Gene3D" id="2.160.20.10">
    <property type="entry name" value="Single-stranded right-handed beta-helix, Pectin lyase-like"/>
    <property type="match status" value="2"/>
</dbReference>
<protein>
    <submittedName>
        <fullName evidence="3">Filamentous hemagglutinin family outer membrane protein</fullName>
    </submittedName>
</protein>
<evidence type="ECO:0000313" key="3">
    <source>
        <dbReference type="EMBL" id="ADI64775.1"/>
    </source>
</evidence>
<dbReference type="NCBIfam" id="TIGR01901">
    <property type="entry name" value="adhes_NPXG"/>
    <property type="match status" value="1"/>
</dbReference>
<dbReference type="RefSeq" id="WP_013191791.1">
    <property type="nucleotide sequence ID" value="NC_014248.1"/>
</dbReference>
<dbReference type="InterPro" id="IPR012334">
    <property type="entry name" value="Pectin_lyas_fold"/>
</dbReference>
<reference evidence="3 4" key="1">
    <citation type="journal article" date="2010" name="PLoS ONE">
        <title>Genome erosion in a nitrogen-fixing vertically transmitted endosymbiotic multicellular cyanobacterium.</title>
        <authorList>
            <person name="Ran L."/>
            <person name="Larsson J."/>
            <person name="Vigil-Stenman T."/>
            <person name="Nylander J.A."/>
            <person name="Ininbergs K."/>
            <person name="Zheng W.W."/>
            <person name="Lapidus A."/>
            <person name="Lowry S."/>
            <person name="Haselkorn R."/>
            <person name="Bergman B."/>
        </authorList>
    </citation>
    <scope>NUCLEOTIDE SEQUENCE [LARGE SCALE GENOMIC DNA]</scope>
    <source>
        <strain evidence="3 4">0708</strain>
    </source>
</reference>
<proteinExistence type="predicted"/>
<organism evidence="3 4">
    <name type="scientific">Nostoc azollae (strain 0708)</name>
    <name type="common">Anabaena azollae (strain 0708)</name>
    <dbReference type="NCBI Taxonomy" id="551115"/>
    <lineage>
        <taxon>Bacteria</taxon>
        <taxon>Bacillati</taxon>
        <taxon>Cyanobacteriota</taxon>
        <taxon>Cyanophyceae</taxon>
        <taxon>Nostocales</taxon>
        <taxon>Nostocaceae</taxon>
        <taxon>Trichormus</taxon>
    </lineage>
</organism>
<dbReference type="eggNOG" id="COG3210">
    <property type="taxonomic scope" value="Bacteria"/>
</dbReference>
<accession>D7E198</accession>
<dbReference type="KEGG" id="naz:Aazo_2972"/>
<evidence type="ECO:0000256" key="1">
    <source>
        <dbReference type="SAM" id="SignalP"/>
    </source>
</evidence>
<feature type="domain" description="Filamentous haemagglutinin FhaB/tRNA nuclease CdiA-like TPS" evidence="2">
    <location>
        <begin position="29"/>
        <end position="139"/>
    </location>
</feature>
<dbReference type="SMART" id="SM00912">
    <property type="entry name" value="Haemagg_act"/>
    <property type="match status" value="1"/>
</dbReference>
<dbReference type="InterPro" id="IPR008638">
    <property type="entry name" value="FhaB/CdiA-like_TPS"/>
</dbReference>
<dbReference type="EMBL" id="CP002059">
    <property type="protein sequence ID" value="ADI64775.1"/>
    <property type="molecule type" value="Genomic_DNA"/>
</dbReference>